<feature type="region of interest" description="Disordered" evidence="2">
    <location>
        <begin position="1151"/>
        <end position="1185"/>
    </location>
</feature>
<feature type="compositionally biased region" description="Low complexity" evidence="2">
    <location>
        <begin position="47"/>
        <end position="61"/>
    </location>
</feature>
<comment type="caution">
    <text evidence="4">The sequence shown here is derived from an EMBL/GenBank/DDBJ whole genome shotgun (WGS) entry which is preliminary data.</text>
</comment>
<dbReference type="GO" id="GO:0008270">
    <property type="term" value="F:zinc ion binding"/>
    <property type="evidence" value="ECO:0007669"/>
    <property type="project" value="InterPro"/>
</dbReference>
<dbReference type="CDD" id="cd00067">
    <property type="entry name" value="GAL4"/>
    <property type="match status" value="1"/>
</dbReference>
<gene>
    <name evidence="4" type="ORF">QQS21_008867</name>
</gene>
<dbReference type="SMART" id="SM00066">
    <property type="entry name" value="GAL4"/>
    <property type="match status" value="1"/>
</dbReference>
<dbReference type="Gene3D" id="4.10.240.10">
    <property type="entry name" value="Zn(2)-C6 fungal-type DNA-binding domain"/>
    <property type="match status" value="1"/>
</dbReference>
<feature type="compositionally biased region" description="Polar residues" evidence="2">
    <location>
        <begin position="606"/>
        <end position="620"/>
    </location>
</feature>
<feature type="compositionally biased region" description="Low complexity" evidence="2">
    <location>
        <begin position="1156"/>
        <end position="1170"/>
    </location>
</feature>
<sequence>MDPGGPNGKRPRLGSWTATAPTGTSLPHPHSSTTPRPNPIPHPPPATASATHPHHYSAPGPYQQPYPPRPIDHGSGPPPPPPPPAHHHPTTPTQGPGPIPVPLHGHAQPQHPDLDRRQIEQETLAPMQDHFRQPAQPQHHHLSQPPSPAHPPYHQYHAPRESYIKRESGDDSRRSNSAGGHAPDSLLHTPHPVSASHPPPSHQQAAYSAEGQRHMYENGPSVPPTPGAYRPTTYPPPTPTHQTPYESHSNYPPAPEQYYGVYASSSSSGKKKNTRASQVLRPSLACDQCRQLKAKCDETKPCKTCRDKGTECRYRDPVPKATDKAQADILDGITMIHSSIETLVDRVGRLEDKMSKMESSDVAYHSGRHIKADSATEEDLTGLRRSPFRHDADSAPQYYEGHSHEYPNFTQERVPMRLMAEDEPEADPGPPVPPGEPAIPINHTTLAGLLLKWPTIRDLVKPHLESEGITHVTEYPISQEQSRGVLIVYGRGEDCHPSRYPREPNPDHGQVDMPDDSSHTTSPSPAADWGHIGGLSPTDQTVEYKGGVLTSDGTPEFESDKVWSYVDSFRANILNMHPIIQPKVIMEWVQHFMDTLPSRSTRSRNYKAQSSSFAVSNPSLNMPPEAAGSKRKRSPTPDGRKTSSTWSAPRSGRPERSIHNALVLTILALGKICLYRQRVPDAVHQAEPLQHGSPATRNGVPPSPGQGSPPNFSTHSQSSGFPSPREPERGFQSRRSSIHGSGSTPMRGGMGLKKNYEVIPGLEYFALATDILGNHMGAYKNMKNVYALIFAGLYHGQLARPMESFAFIHQASHKLMVIMRPSLDKLRRSKQSFTMIQDMKYNQLALTFWTCLQLESDLIAELQLPPSGLLSYEDNMPHPNMSLLDGFDQRTLDSYPAQLYLRTHLNSIHRMFYAPDKDKKEPDAKELDPKFNNVGSVADAVSNMEWVARSYAFKEEDPPADNILAARLRAKYWGAQVITYRPFIRQILQWSDSMENHPSSPSGFAVSEFRQGVAAPVIDPSARSSKEISEAVKDYARRGIKALIESTRAFHNLGSSRPIITNVFGTAHAQWGNLLVLSACSQNPVLKDHVSRRLLTELFDKTILFLQQSSTATSSLRSDMNILIGIQRDLNLFDRPKKTGSQQADVMMTEGQQADTTMTGSFSSSTSVHTPKLPMAAPQPMSNAS</sequence>
<dbReference type="PANTHER" id="PTHR47785">
    <property type="entry name" value="ZN(II)2CYS6 TRANSCRIPTION FACTOR (EUROFUNG)-RELATED-RELATED"/>
    <property type="match status" value="1"/>
</dbReference>
<proteinExistence type="predicted"/>
<dbReference type="Pfam" id="PF00172">
    <property type="entry name" value="Zn_clus"/>
    <property type="match status" value="1"/>
</dbReference>
<dbReference type="EMBL" id="JASWJB010000212">
    <property type="protein sequence ID" value="KAK2593416.1"/>
    <property type="molecule type" value="Genomic_DNA"/>
</dbReference>
<evidence type="ECO:0000256" key="2">
    <source>
        <dbReference type="SAM" id="MobiDB-lite"/>
    </source>
</evidence>
<reference evidence="4" key="1">
    <citation type="submission" date="2023-06" db="EMBL/GenBank/DDBJ databases">
        <title>Conoideocrella luteorostrata (Hypocreales: Clavicipitaceae), a potential biocontrol fungus for elongate hemlock scale in United States Christmas tree production areas.</title>
        <authorList>
            <person name="Barrett H."/>
            <person name="Lovett B."/>
            <person name="Macias A.M."/>
            <person name="Stajich J.E."/>
            <person name="Kasson M.T."/>
        </authorList>
    </citation>
    <scope>NUCLEOTIDE SEQUENCE</scope>
    <source>
        <strain evidence="4">ARSEF 14590</strain>
    </source>
</reference>
<feature type="compositionally biased region" description="Basic and acidic residues" evidence="2">
    <location>
        <begin position="494"/>
        <end position="510"/>
    </location>
</feature>
<feature type="compositionally biased region" description="Low complexity" evidence="2">
    <location>
        <begin position="519"/>
        <end position="528"/>
    </location>
</feature>
<feature type="region of interest" description="Disordered" evidence="2">
    <location>
        <begin position="494"/>
        <end position="537"/>
    </location>
</feature>
<dbReference type="GO" id="GO:0000981">
    <property type="term" value="F:DNA-binding transcription factor activity, RNA polymerase II-specific"/>
    <property type="evidence" value="ECO:0007669"/>
    <property type="project" value="InterPro"/>
</dbReference>
<dbReference type="CDD" id="cd12148">
    <property type="entry name" value="fungal_TF_MHR"/>
    <property type="match status" value="1"/>
</dbReference>
<dbReference type="InterPro" id="IPR053181">
    <property type="entry name" value="EcdB-like_regulator"/>
</dbReference>
<evidence type="ECO:0000313" key="5">
    <source>
        <dbReference type="Proteomes" id="UP001251528"/>
    </source>
</evidence>
<dbReference type="SUPFAM" id="SSF57701">
    <property type="entry name" value="Zn2/Cys6 DNA-binding domain"/>
    <property type="match status" value="1"/>
</dbReference>
<feature type="compositionally biased region" description="Pro residues" evidence="2">
    <location>
        <begin position="36"/>
        <end position="46"/>
    </location>
</feature>
<dbReference type="AlphaFoldDB" id="A0AAJ0CI11"/>
<dbReference type="PROSITE" id="PS00463">
    <property type="entry name" value="ZN2_CY6_FUNGAL_1"/>
    <property type="match status" value="1"/>
</dbReference>
<protein>
    <recommendedName>
        <fullName evidence="3">Zn(2)-C6 fungal-type domain-containing protein</fullName>
    </recommendedName>
</protein>
<feature type="region of interest" description="Disordered" evidence="2">
    <location>
        <begin position="687"/>
        <end position="750"/>
    </location>
</feature>
<feature type="region of interest" description="Disordered" evidence="2">
    <location>
        <begin position="1"/>
        <end position="276"/>
    </location>
</feature>
<dbReference type="PROSITE" id="PS50048">
    <property type="entry name" value="ZN2_CY6_FUNGAL_2"/>
    <property type="match status" value="1"/>
</dbReference>
<feature type="compositionally biased region" description="Low complexity" evidence="2">
    <location>
        <begin position="190"/>
        <end position="206"/>
    </location>
</feature>
<evidence type="ECO:0000259" key="3">
    <source>
        <dbReference type="PROSITE" id="PS50048"/>
    </source>
</evidence>
<dbReference type="InterPro" id="IPR001138">
    <property type="entry name" value="Zn2Cys6_DnaBD"/>
</dbReference>
<keyword evidence="1" id="KW-0539">Nucleus</keyword>
<evidence type="ECO:0000313" key="4">
    <source>
        <dbReference type="EMBL" id="KAK2593416.1"/>
    </source>
</evidence>
<feature type="compositionally biased region" description="Basic and acidic residues" evidence="2">
    <location>
        <begin position="158"/>
        <end position="174"/>
    </location>
</feature>
<evidence type="ECO:0000256" key="1">
    <source>
        <dbReference type="ARBA" id="ARBA00023242"/>
    </source>
</evidence>
<feature type="compositionally biased region" description="Polar residues" evidence="2">
    <location>
        <begin position="711"/>
        <end position="721"/>
    </location>
</feature>
<feature type="compositionally biased region" description="Polar residues" evidence="2">
    <location>
        <begin position="16"/>
        <end position="25"/>
    </location>
</feature>
<name>A0AAJ0CI11_9HYPO</name>
<dbReference type="PANTHER" id="PTHR47785:SF4">
    <property type="entry name" value="ZN(II)2CYS6 TRANSCRIPTION FACTOR (EUROFUNG)"/>
    <property type="match status" value="1"/>
</dbReference>
<accession>A0AAJ0CI11</accession>
<dbReference type="Proteomes" id="UP001251528">
    <property type="component" value="Unassembled WGS sequence"/>
</dbReference>
<organism evidence="4 5">
    <name type="scientific">Conoideocrella luteorostrata</name>
    <dbReference type="NCBI Taxonomy" id="1105319"/>
    <lineage>
        <taxon>Eukaryota</taxon>
        <taxon>Fungi</taxon>
        <taxon>Dikarya</taxon>
        <taxon>Ascomycota</taxon>
        <taxon>Pezizomycotina</taxon>
        <taxon>Sordariomycetes</taxon>
        <taxon>Hypocreomycetidae</taxon>
        <taxon>Hypocreales</taxon>
        <taxon>Clavicipitaceae</taxon>
        <taxon>Conoideocrella</taxon>
    </lineage>
</organism>
<keyword evidence="5" id="KW-1185">Reference proteome</keyword>
<feature type="domain" description="Zn(2)-C6 fungal-type" evidence="3">
    <location>
        <begin position="285"/>
        <end position="314"/>
    </location>
</feature>
<dbReference type="InterPro" id="IPR036864">
    <property type="entry name" value="Zn2-C6_fun-type_DNA-bd_sf"/>
</dbReference>
<feature type="region of interest" description="Disordered" evidence="2">
    <location>
        <begin position="599"/>
        <end position="654"/>
    </location>
</feature>
<dbReference type="PRINTS" id="PR01217">
    <property type="entry name" value="PRICHEXTENSN"/>
</dbReference>
<feature type="region of interest" description="Disordered" evidence="2">
    <location>
        <begin position="373"/>
        <end position="403"/>
    </location>
</feature>
<feature type="compositionally biased region" description="Polar residues" evidence="2">
    <location>
        <begin position="733"/>
        <end position="744"/>
    </location>
</feature>